<proteinExistence type="predicted"/>
<keyword evidence="1" id="KW-1133">Transmembrane helix</keyword>
<dbReference type="Proteomes" id="UP000015104">
    <property type="component" value="Unassembled WGS sequence"/>
</dbReference>
<name>T1KKU9_TETUR</name>
<reference evidence="2" key="2">
    <citation type="submission" date="2015-06" db="UniProtKB">
        <authorList>
            <consortium name="EnsemblMetazoa"/>
        </authorList>
    </citation>
    <scope>IDENTIFICATION</scope>
</reference>
<sequence length="48" mass="5821">MNQWTKNEEIIKFIIVYKATMKFISMYFILILLGILVNLPIIFMQRQL</sequence>
<evidence type="ECO:0000313" key="3">
    <source>
        <dbReference type="Proteomes" id="UP000015104"/>
    </source>
</evidence>
<keyword evidence="3" id="KW-1185">Reference proteome</keyword>
<dbReference type="AlphaFoldDB" id="T1KKU9"/>
<dbReference type="EnsemblMetazoa" id="tetur14g00110.1">
    <property type="protein sequence ID" value="tetur14g00110.1"/>
    <property type="gene ID" value="tetur14g00110"/>
</dbReference>
<keyword evidence="1" id="KW-0812">Transmembrane</keyword>
<dbReference type="EMBL" id="CAEY01000199">
    <property type="status" value="NOT_ANNOTATED_CDS"/>
    <property type="molecule type" value="Genomic_DNA"/>
</dbReference>
<accession>T1KKU9</accession>
<evidence type="ECO:0000313" key="2">
    <source>
        <dbReference type="EnsemblMetazoa" id="tetur14g00110.1"/>
    </source>
</evidence>
<feature type="transmembrane region" description="Helical" evidence="1">
    <location>
        <begin position="24"/>
        <end position="43"/>
    </location>
</feature>
<protein>
    <submittedName>
        <fullName evidence="2">Uncharacterized protein</fullName>
    </submittedName>
</protein>
<evidence type="ECO:0000256" key="1">
    <source>
        <dbReference type="SAM" id="Phobius"/>
    </source>
</evidence>
<organism evidence="2 3">
    <name type="scientific">Tetranychus urticae</name>
    <name type="common">Two-spotted spider mite</name>
    <dbReference type="NCBI Taxonomy" id="32264"/>
    <lineage>
        <taxon>Eukaryota</taxon>
        <taxon>Metazoa</taxon>
        <taxon>Ecdysozoa</taxon>
        <taxon>Arthropoda</taxon>
        <taxon>Chelicerata</taxon>
        <taxon>Arachnida</taxon>
        <taxon>Acari</taxon>
        <taxon>Acariformes</taxon>
        <taxon>Trombidiformes</taxon>
        <taxon>Prostigmata</taxon>
        <taxon>Eleutherengona</taxon>
        <taxon>Raphignathae</taxon>
        <taxon>Tetranychoidea</taxon>
        <taxon>Tetranychidae</taxon>
        <taxon>Tetranychus</taxon>
    </lineage>
</organism>
<reference evidence="3" key="1">
    <citation type="submission" date="2011-08" db="EMBL/GenBank/DDBJ databases">
        <authorList>
            <person name="Rombauts S."/>
        </authorList>
    </citation>
    <scope>NUCLEOTIDE SEQUENCE</scope>
    <source>
        <strain evidence="3">London</strain>
    </source>
</reference>
<keyword evidence="1" id="KW-0472">Membrane</keyword>
<dbReference type="HOGENOM" id="CLU_3160593_0_0_1"/>